<reference evidence="1 2" key="1">
    <citation type="submission" date="2014-01" db="EMBL/GenBank/DDBJ databases">
        <authorList>
            <consortium name="Genome Consortium for Active Teaching"/>
            <person name="Sontag T.C."/>
            <person name="Newman J.D."/>
        </authorList>
    </citation>
    <scope>NUCLEOTIDE SEQUENCE [LARGE SCALE GENOMIC DNA]</scope>
    <source>
        <strain evidence="1 2">DSM 19056</strain>
    </source>
</reference>
<proteinExistence type="predicted"/>
<dbReference type="Pfam" id="PF19781">
    <property type="entry name" value="DUF6266"/>
    <property type="match status" value="1"/>
</dbReference>
<dbReference type="Proteomes" id="UP000197587">
    <property type="component" value="Unassembled WGS sequence"/>
</dbReference>
<gene>
    <name evidence="1" type="ORF">AP75_12195</name>
</gene>
<reference evidence="1 2" key="2">
    <citation type="submission" date="2017-05" db="EMBL/GenBank/DDBJ databases">
        <title>Genome of Chryseobacterium haifense.</title>
        <authorList>
            <person name="Newman J.D."/>
        </authorList>
    </citation>
    <scope>NUCLEOTIDE SEQUENCE [LARGE SCALE GENOMIC DNA]</scope>
    <source>
        <strain evidence="1 2">DSM 19056</strain>
    </source>
</reference>
<keyword evidence="2" id="KW-1185">Reference proteome</keyword>
<dbReference type="AlphaFoldDB" id="A0A246B7C0"/>
<dbReference type="InterPro" id="IPR046233">
    <property type="entry name" value="DUF6266"/>
</dbReference>
<sequence length="214" mass="23616">MGKLNDSLLSGSYGRTGRLVVANVAGTEILRIRPKKRTTASTPNQMIVQQRMKLCYDFISSYKAFAKKHFGVKVGMRSCYNLAITNLLNAFKIDFATLQITPDYQEIFFAKGGLLAPVITGLAAPAPGSFQIQWYNNSGSNPDRETDLAQVLYVAEDNVRSVFIENMASRADGLLDVQLAPNWQGKTVHVWLAFRSQDELIASDSVYAGNVLIS</sequence>
<protein>
    <submittedName>
        <fullName evidence="1">Uncharacterized protein</fullName>
    </submittedName>
</protein>
<dbReference type="EMBL" id="JASZ02000033">
    <property type="protein sequence ID" value="OWK97279.1"/>
    <property type="molecule type" value="Genomic_DNA"/>
</dbReference>
<accession>A0A246B7C0</accession>
<comment type="caution">
    <text evidence="1">The sequence shown here is derived from an EMBL/GenBank/DDBJ whole genome shotgun (WGS) entry which is preliminary data.</text>
</comment>
<dbReference type="RefSeq" id="WP_031502190.1">
    <property type="nucleotide sequence ID" value="NZ_JASZ02000033.1"/>
</dbReference>
<name>A0A246B7C0_9FLAO</name>
<evidence type="ECO:0000313" key="2">
    <source>
        <dbReference type="Proteomes" id="UP000197587"/>
    </source>
</evidence>
<evidence type="ECO:0000313" key="1">
    <source>
        <dbReference type="EMBL" id="OWK97279.1"/>
    </source>
</evidence>
<organism evidence="1 2">
    <name type="scientific">Kaistella haifensis DSM 19056</name>
    <dbReference type="NCBI Taxonomy" id="1450526"/>
    <lineage>
        <taxon>Bacteria</taxon>
        <taxon>Pseudomonadati</taxon>
        <taxon>Bacteroidota</taxon>
        <taxon>Flavobacteriia</taxon>
        <taxon>Flavobacteriales</taxon>
        <taxon>Weeksellaceae</taxon>
        <taxon>Chryseobacterium group</taxon>
        <taxon>Kaistella</taxon>
    </lineage>
</organism>